<dbReference type="Proteomes" id="UP000283700">
    <property type="component" value="Unassembled WGS sequence"/>
</dbReference>
<dbReference type="EMBL" id="CYYC01000004">
    <property type="protein sequence ID" value="CUM82017.1"/>
    <property type="molecule type" value="Genomic_DNA"/>
</dbReference>
<organism evidence="1 7">
    <name type="scientific">Anaerobutyricum hallii</name>
    <dbReference type="NCBI Taxonomy" id="39488"/>
    <lineage>
        <taxon>Bacteria</taxon>
        <taxon>Bacillati</taxon>
        <taxon>Bacillota</taxon>
        <taxon>Clostridia</taxon>
        <taxon>Lachnospirales</taxon>
        <taxon>Lachnospiraceae</taxon>
        <taxon>Anaerobutyricum</taxon>
    </lineage>
</organism>
<dbReference type="EMBL" id="QRQO01000015">
    <property type="protein sequence ID" value="RHN13881.1"/>
    <property type="molecule type" value="Genomic_DNA"/>
</dbReference>
<keyword evidence="11" id="KW-1185">Reference proteome</keyword>
<dbReference type="Proteomes" id="UP000095679">
    <property type="component" value="Unassembled WGS sequence"/>
</dbReference>
<dbReference type="RefSeq" id="WP_005346236.1">
    <property type="nucleotide sequence ID" value="NZ_BLYK01000106.1"/>
</dbReference>
<dbReference type="Pfam" id="PF20069">
    <property type="entry name" value="DUF6465"/>
    <property type="match status" value="1"/>
</dbReference>
<reference evidence="7 8" key="1">
    <citation type="submission" date="2015-09" db="EMBL/GenBank/DDBJ databases">
        <authorList>
            <consortium name="Pathogen Informatics"/>
        </authorList>
    </citation>
    <scope>NUCLEOTIDE SEQUENCE [LARGE SCALE GENOMIC DNA]</scope>
    <source>
        <strain evidence="2 8">2789STDY5834835</strain>
        <strain evidence="1 7">2789STDY5834966</strain>
    </source>
</reference>
<evidence type="ECO:0000313" key="8">
    <source>
        <dbReference type="Proteomes" id="UP000095679"/>
    </source>
</evidence>
<dbReference type="Proteomes" id="UP000262524">
    <property type="component" value="Unassembled WGS sequence"/>
</dbReference>
<gene>
    <name evidence="5" type="ORF">DW833_04285</name>
    <name evidence="4" type="ORF">DW972_02230</name>
    <name evidence="6" type="ORF">DWZ29_07125</name>
    <name evidence="3" type="ORF">DXD91_05230</name>
    <name evidence="2" type="ORF">ERS852450_02765</name>
    <name evidence="1" type="ORF">ERS852578_00448</name>
</gene>
<dbReference type="Proteomes" id="UP000284621">
    <property type="component" value="Unassembled WGS sequence"/>
</dbReference>
<evidence type="ECO:0000313" key="11">
    <source>
        <dbReference type="Proteomes" id="UP000284621"/>
    </source>
</evidence>
<evidence type="ECO:0000313" key="5">
    <source>
        <dbReference type="EMBL" id="RHC66363.1"/>
    </source>
</evidence>
<dbReference type="Proteomes" id="UP000095390">
    <property type="component" value="Unassembled WGS sequence"/>
</dbReference>
<evidence type="ECO:0000313" key="2">
    <source>
        <dbReference type="EMBL" id="CUO96493.1"/>
    </source>
</evidence>
<dbReference type="EMBL" id="QSID01000004">
    <property type="protein sequence ID" value="RHC66363.1"/>
    <property type="molecule type" value="Genomic_DNA"/>
</dbReference>
<protein>
    <submittedName>
        <fullName evidence="1">Uncharacterized protein</fullName>
    </submittedName>
</protein>
<name>A0A173RWC4_9FIRM</name>
<evidence type="ECO:0000313" key="4">
    <source>
        <dbReference type="EMBL" id="RGZ85895.1"/>
    </source>
</evidence>
<accession>A0A173RWC4</accession>
<dbReference type="EMBL" id="QSEP01000005">
    <property type="protein sequence ID" value="RGZ85895.1"/>
    <property type="molecule type" value="Genomic_DNA"/>
</dbReference>
<evidence type="ECO:0000313" key="9">
    <source>
        <dbReference type="Proteomes" id="UP000262524"/>
    </source>
</evidence>
<dbReference type="Proteomes" id="UP000286561">
    <property type="component" value="Unassembled WGS sequence"/>
</dbReference>
<dbReference type="EMBL" id="QSOE01000022">
    <property type="protein sequence ID" value="RGI90125.1"/>
    <property type="molecule type" value="Genomic_DNA"/>
</dbReference>
<evidence type="ECO:0000313" key="7">
    <source>
        <dbReference type="Proteomes" id="UP000095390"/>
    </source>
</evidence>
<dbReference type="EMBL" id="CYZL01000033">
    <property type="protein sequence ID" value="CUO96493.1"/>
    <property type="molecule type" value="Genomic_DNA"/>
</dbReference>
<evidence type="ECO:0000313" key="6">
    <source>
        <dbReference type="EMBL" id="RHN13881.1"/>
    </source>
</evidence>
<dbReference type="AlphaFoldDB" id="A0A173RWC4"/>
<reference evidence="9 10" key="2">
    <citation type="submission" date="2018-08" db="EMBL/GenBank/DDBJ databases">
        <title>A genome reference for cultivated species of the human gut microbiota.</title>
        <authorList>
            <person name="Zou Y."/>
            <person name="Xue W."/>
            <person name="Luo G."/>
        </authorList>
    </citation>
    <scope>NUCLEOTIDE SEQUENCE [LARGE SCALE GENOMIC DNA]</scope>
    <source>
        <strain evidence="6 10">AF31-17AC</strain>
        <strain evidence="5 11">AM34-3LB</strain>
        <strain evidence="4 12">AM48-23BH</strain>
        <strain evidence="3 9">TM10-1AC</strain>
    </source>
</reference>
<dbReference type="InterPro" id="IPR046313">
    <property type="entry name" value="DUF6465"/>
</dbReference>
<proteinExistence type="predicted"/>
<evidence type="ECO:0000313" key="10">
    <source>
        <dbReference type="Proteomes" id="UP000283700"/>
    </source>
</evidence>
<evidence type="ECO:0000313" key="1">
    <source>
        <dbReference type="EMBL" id="CUM82017.1"/>
    </source>
</evidence>
<dbReference type="GeneID" id="75048721"/>
<dbReference type="OrthoDB" id="1711086at2"/>
<evidence type="ECO:0000313" key="12">
    <source>
        <dbReference type="Proteomes" id="UP000286561"/>
    </source>
</evidence>
<evidence type="ECO:0000313" key="3">
    <source>
        <dbReference type="EMBL" id="RGI90125.1"/>
    </source>
</evidence>
<sequence>MKSTYNVEFAGNQIESKEVIARAKKVWVDAGNKNRKVKDLKTMDLYLKPEENAVYYVFNEEESGSFPLYE</sequence>